<organism evidence="17 18">
    <name type="scientific">Alligator sinensis</name>
    <name type="common">Chinese alligator</name>
    <dbReference type="NCBI Taxonomy" id="38654"/>
    <lineage>
        <taxon>Eukaryota</taxon>
        <taxon>Metazoa</taxon>
        <taxon>Chordata</taxon>
        <taxon>Craniata</taxon>
        <taxon>Vertebrata</taxon>
        <taxon>Euteleostomi</taxon>
        <taxon>Archelosauria</taxon>
        <taxon>Archosauria</taxon>
        <taxon>Crocodylia</taxon>
        <taxon>Alligatoridae</taxon>
        <taxon>Alligatorinae</taxon>
        <taxon>Alligator</taxon>
    </lineage>
</organism>
<evidence type="ECO:0000256" key="9">
    <source>
        <dbReference type="ARBA" id="ARBA00076856"/>
    </source>
</evidence>
<reference evidence="18 19" key="1">
    <citation type="submission" date="2025-04" db="UniProtKB">
        <authorList>
            <consortium name="RefSeq"/>
        </authorList>
    </citation>
    <scope>IDENTIFICATION</scope>
</reference>
<dbReference type="RefSeq" id="XP_006015531.1">
    <property type="nucleotide sequence ID" value="XM_006015469.2"/>
</dbReference>
<evidence type="ECO:0000256" key="2">
    <source>
        <dbReference type="ARBA" id="ARBA00012483"/>
    </source>
</evidence>
<dbReference type="SUPFAM" id="SSF57850">
    <property type="entry name" value="RING/U-box"/>
    <property type="match status" value="1"/>
</dbReference>
<dbReference type="CDD" id="cd16574">
    <property type="entry name" value="RING-HC_Topors"/>
    <property type="match status" value="1"/>
</dbReference>
<dbReference type="RefSeq" id="XP_025058798.1">
    <property type="nucleotide sequence ID" value="XM_025203013.1"/>
</dbReference>
<dbReference type="InterPro" id="IPR013083">
    <property type="entry name" value="Znf_RING/FYVE/PHD"/>
</dbReference>
<dbReference type="RefSeq" id="XP_025058785.1">
    <property type="nucleotide sequence ID" value="XM_025203000.1"/>
</dbReference>
<gene>
    <name evidence="18 19 20 21 22 23" type="primary">LOC102386226</name>
</gene>
<keyword evidence="3" id="KW-0808">Transferase</keyword>
<dbReference type="RefSeq" id="XP_006015530.1">
    <property type="nucleotide sequence ID" value="XM_006015468.2"/>
</dbReference>
<feature type="domain" description="RING-type" evidence="16">
    <location>
        <begin position="37"/>
        <end position="76"/>
    </location>
</feature>
<evidence type="ECO:0000256" key="10">
    <source>
        <dbReference type="ARBA" id="ARBA00076940"/>
    </source>
</evidence>
<dbReference type="Proteomes" id="UP000189705">
    <property type="component" value="Unplaced"/>
</dbReference>
<evidence type="ECO:0000256" key="3">
    <source>
        <dbReference type="ARBA" id="ARBA00022679"/>
    </source>
</evidence>
<feature type="region of interest" description="Disordered" evidence="15">
    <location>
        <begin position="304"/>
        <end position="356"/>
    </location>
</feature>
<feature type="compositionally biased region" description="Polar residues" evidence="15">
    <location>
        <begin position="509"/>
        <end position="549"/>
    </location>
</feature>
<dbReference type="GeneID" id="102386226"/>
<keyword evidence="6" id="KW-0833">Ubl conjugation pathway</keyword>
<evidence type="ECO:0000313" key="22">
    <source>
        <dbReference type="RefSeq" id="XP_025058794.1"/>
    </source>
</evidence>
<evidence type="ECO:0000256" key="8">
    <source>
        <dbReference type="ARBA" id="ARBA00071236"/>
    </source>
</evidence>
<dbReference type="PROSITE" id="PS50089">
    <property type="entry name" value="ZF_RING_2"/>
    <property type="match status" value="1"/>
</dbReference>
<dbReference type="AlphaFoldDB" id="A0A1U7RCH4"/>
<dbReference type="KEGG" id="asn:102386226"/>
<evidence type="ECO:0000259" key="16">
    <source>
        <dbReference type="PROSITE" id="PS50089"/>
    </source>
</evidence>
<dbReference type="GO" id="GO:0008270">
    <property type="term" value="F:zinc ion binding"/>
    <property type="evidence" value="ECO:0007669"/>
    <property type="project" value="UniProtKB-KW"/>
</dbReference>
<dbReference type="Gene3D" id="3.30.40.10">
    <property type="entry name" value="Zinc/RING finger domain, C3HC4 (zinc finger)"/>
    <property type="match status" value="1"/>
</dbReference>
<dbReference type="RefSeq" id="XP_025058789.1">
    <property type="nucleotide sequence ID" value="XM_025203004.1"/>
</dbReference>
<keyword evidence="4" id="KW-0479">Metal-binding</keyword>
<feature type="compositionally biased region" description="Polar residues" evidence="15">
    <location>
        <begin position="12"/>
        <end position="21"/>
    </location>
</feature>
<accession>A0A1U7RCH4</accession>
<dbReference type="GO" id="GO:0000209">
    <property type="term" value="P:protein polyubiquitination"/>
    <property type="evidence" value="ECO:0007669"/>
    <property type="project" value="TreeGrafter"/>
</dbReference>
<feature type="region of interest" description="Disordered" evidence="15">
    <location>
        <begin position="1"/>
        <end position="21"/>
    </location>
</feature>
<evidence type="ECO:0000313" key="17">
    <source>
        <dbReference type="Proteomes" id="UP000189705"/>
    </source>
</evidence>
<feature type="compositionally biased region" description="Acidic residues" evidence="15">
    <location>
        <begin position="310"/>
        <end position="326"/>
    </location>
</feature>
<dbReference type="InterPro" id="IPR001841">
    <property type="entry name" value="Znf_RING"/>
</dbReference>
<evidence type="ECO:0000313" key="20">
    <source>
        <dbReference type="RefSeq" id="XP_025058785.1"/>
    </source>
</evidence>
<evidence type="ECO:0000256" key="7">
    <source>
        <dbReference type="ARBA" id="ARBA00022833"/>
    </source>
</evidence>
<evidence type="ECO:0000313" key="23">
    <source>
        <dbReference type="RefSeq" id="XP_025058798.1"/>
    </source>
</evidence>
<dbReference type="InterPro" id="IPR058746">
    <property type="entry name" value="Znf_RING-type_Topors"/>
</dbReference>
<evidence type="ECO:0000256" key="6">
    <source>
        <dbReference type="ARBA" id="ARBA00022786"/>
    </source>
</evidence>
<dbReference type="EC" id="2.3.2.27" evidence="2"/>
<dbReference type="Pfam" id="PF26084">
    <property type="entry name" value="PWI_Topors"/>
    <property type="match status" value="1"/>
</dbReference>
<evidence type="ECO:0000256" key="1">
    <source>
        <dbReference type="ARBA" id="ARBA00000900"/>
    </source>
</evidence>
<comment type="catalytic activity">
    <reaction evidence="1">
        <text>S-ubiquitinyl-[E2 ubiquitin-conjugating enzyme]-L-cysteine + [acceptor protein]-L-lysine = [E2 ubiquitin-conjugating enzyme]-L-cysteine + N(6)-ubiquitinyl-[acceptor protein]-L-lysine.</text>
        <dbReference type="EC" id="2.3.2.27"/>
    </reaction>
</comment>
<feature type="compositionally biased region" description="Polar residues" evidence="15">
    <location>
        <begin position="470"/>
        <end position="499"/>
    </location>
</feature>
<keyword evidence="5 14" id="KW-0863">Zinc-finger</keyword>
<dbReference type="GO" id="GO:0061630">
    <property type="term" value="F:ubiquitin protein ligase activity"/>
    <property type="evidence" value="ECO:0007669"/>
    <property type="project" value="UniProtKB-EC"/>
</dbReference>
<dbReference type="eggNOG" id="KOG4430">
    <property type="taxonomic scope" value="Eukaryota"/>
</dbReference>
<dbReference type="InterPro" id="IPR058745">
    <property type="entry name" value="PWI_Topors"/>
</dbReference>
<dbReference type="FunFam" id="3.30.40.10:FF:000136">
    <property type="entry name" value="E3 ubiquitin-protein ligase Topors"/>
    <property type="match status" value="1"/>
</dbReference>
<dbReference type="InterPro" id="IPR017907">
    <property type="entry name" value="Znf_RING_CS"/>
</dbReference>
<protein>
    <recommendedName>
        <fullName evidence="8">E3 ubiquitin-protein ligase Topors</fullName>
        <ecNumber evidence="2">2.3.2.27</ecNumber>
    </recommendedName>
    <alternativeName>
        <fullName evidence="9">RING-type E3 ubiquitin transferase Topors</fullName>
    </alternativeName>
    <alternativeName>
        <fullName evidence="11">SUMO1-protein E3 ligase Topors</fullName>
    </alternativeName>
    <alternativeName>
        <fullName evidence="10">Topoisomerase I-binding RING finger protein</fullName>
    </alternativeName>
    <alternativeName>
        <fullName evidence="12">Topoisomerase I-binding arginine/serine-rich protein</fullName>
    </alternativeName>
    <alternativeName>
        <fullName evidence="13">Tumor suppressor p53-binding protein 3</fullName>
    </alternativeName>
</protein>
<dbReference type="SMART" id="SM00184">
    <property type="entry name" value="RING"/>
    <property type="match status" value="1"/>
</dbReference>
<evidence type="ECO:0000313" key="18">
    <source>
        <dbReference type="RefSeq" id="XP_006015530.1"/>
    </source>
</evidence>
<evidence type="ECO:0000256" key="5">
    <source>
        <dbReference type="ARBA" id="ARBA00022771"/>
    </source>
</evidence>
<evidence type="ECO:0000256" key="4">
    <source>
        <dbReference type="ARBA" id="ARBA00022723"/>
    </source>
</evidence>
<keyword evidence="7" id="KW-0862">Zinc</keyword>
<dbReference type="PANTHER" id="PTHR46077">
    <property type="entry name" value="E3 UBIQUITIN-PROTEIN LIGASE TOPORS"/>
    <property type="match status" value="1"/>
</dbReference>
<feature type="compositionally biased region" description="Acidic residues" evidence="15">
    <location>
        <begin position="340"/>
        <end position="349"/>
    </location>
</feature>
<evidence type="ECO:0000256" key="12">
    <source>
        <dbReference type="ARBA" id="ARBA00079184"/>
    </source>
</evidence>
<keyword evidence="17" id="KW-1185">Reference proteome</keyword>
<evidence type="ECO:0000313" key="19">
    <source>
        <dbReference type="RefSeq" id="XP_006015531.1"/>
    </source>
</evidence>
<evidence type="ECO:0000256" key="13">
    <source>
        <dbReference type="ARBA" id="ARBA00082108"/>
    </source>
</evidence>
<dbReference type="STRING" id="38654.A0A1U7RCH4"/>
<dbReference type="GO" id="GO:0006513">
    <property type="term" value="P:protein monoubiquitination"/>
    <property type="evidence" value="ECO:0007669"/>
    <property type="project" value="TreeGrafter"/>
</dbReference>
<dbReference type="PANTHER" id="PTHR46077:SF3">
    <property type="entry name" value="TOPOISOMERASE I BINDING, ARGININE_SERINE-RICH LIKE"/>
    <property type="match status" value="1"/>
</dbReference>
<evidence type="ECO:0000256" key="14">
    <source>
        <dbReference type="PROSITE-ProRule" id="PRU00175"/>
    </source>
</evidence>
<dbReference type="GO" id="GO:0008630">
    <property type="term" value="P:intrinsic apoptotic signaling pathway in response to DNA damage"/>
    <property type="evidence" value="ECO:0007669"/>
    <property type="project" value="UniProtKB-ARBA"/>
</dbReference>
<feature type="region of interest" description="Disordered" evidence="15">
    <location>
        <begin position="453"/>
        <end position="554"/>
    </location>
</feature>
<dbReference type="Pfam" id="PF13923">
    <property type="entry name" value="zf-C3HC4_2"/>
    <property type="match status" value="1"/>
</dbReference>
<feature type="compositionally biased region" description="Basic and acidic residues" evidence="15">
    <location>
        <begin position="1"/>
        <end position="10"/>
    </location>
</feature>
<evidence type="ECO:0000256" key="11">
    <source>
        <dbReference type="ARBA" id="ARBA00079040"/>
    </source>
</evidence>
<dbReference type="PROSITE" id="PS00518">
    <property type="entry name" value="ZF_RING_1"/>
    <property type="match status" value="1"/>
</dbReference>
<dbReference type="RefSeq" id="XP_025058794.1">
    <property type="nucleotide sequence ID" value="XM_025203009.1"/>
</dbReference>
<sequence>MASSSEEFKTDGSFSSTAGTSKKNMSMLTDASSDSRCPICLERIQNASYLNPCFHGFCFVCIQEWSERKAECPLCKQHFYSFFHSIKADNDFEEYVLPVENRSSVIFEVRSASTQRPESPPDDGILHDGFSGPLTRVRERAIDELVRRFAIRRTSHPGGISLGKVREQLTIKFRRALYRSGVRVRSVPSGGFYRNISADFFHQNPGSLRRLVPWLKRELRVLCGSHVSLVNDIQHIILHNMTYYDLESQAFADILQPHLLYYTNHFLHEFINFARSPFNSKVYDWRASYDIPFPLHEEVYQSYSSLTSSSDEEEGSEELEQEEEEEDHCHTTADESTASNDEEPSDDEVPGSSWSSVEQAVDDSVFTLGSSEELARRDNFQRWFRRDTHSDEDNNCSSFKNSIISTIAERMASYIVESLPSFLDMKHEEEVKNLQSVREACFSSSHVCECSAASSDNLSGNERPDIPFQYPQSHLESGETPNPQNIQSQAEEMGNSKQIQPKEEETFPSEMSQSEAVGTDNSEQLVSHQEEITNNQQLPPSTEYLPSTSSKKRDSWCFPCIRRS</sequence>
<evidence type="ECO:0000313" key="21">
    <source>
        <dbReference type="RefSeq" id="XP_025058789.1"/>
    </source>
</evidence>
<dbReference type="GO" id="GO:0032391">
    <property type="term" value="C:photoreceptor connecting cilium"/>
    <property type="evidence" value="ECO:0007669"/>
    <property type="project" value="UniProtKB-ARBA"/>
</dbReference>
<name>A0A1U7RCH4_ALLSI</name>
<evidence type="ECO:0000256" key="15">
    <source>
        <dbReference type="SAM" id="MobiDB-lite"/>
    </source>
</evidence>
<proteinExistence type="predicted"/>